<feature type="chain" id="PRO_5046473741" evidence="1">
    <location>
        <begin position="21"/>
        <end position="197"/>
    </location>
</feature>
<keyword evidence="1" id="KW-0732">Signal</keyword>
<dbReference type="PANTHER" id="PTHR36933">
    <property type="entry name" value="SLL0788 PROTEIN"/>
    <property type="match status" value="1"/>
</dbReference>
<feature type="domain" description="DUF305" evidence="2">
    <location>
        <begin position="50"/>
        <end position="196"/>
    </location>
</feature>
<dbReference type="InterPro" id="IPR012347">
    <property type="entry name" value="Ferritin-like"/>
</dbReference>
<dbReference type="PROSITE" id="PS51257">
    <property type="entry name" value="PROKAR_LIPOPROTEIN"/>
    <property type="match status" value="1"/>
</dbReference>
<name>A0ABU8T2D8_9PSEU</name>
<organism evidence="3 4">
    <name type="scientific">Pseudonocardia spirodelae</name>
    <dbReference type="NCBI Taxonomy" id="3133431"/>
    <lineage>
        <taxon>Bacteria</taxon>
        <taxon>Bacillati</taxon>
        <taxon>Actinomycetota</taxon>
        <taxon>Actinomycetes</taxon>
        <taxon>Pseudonocardiales</taxon>
        <taxon>Pseudonocardiaceae</taxon>
        <taxon>Pseudonocardia</taxon>
    </lineage>
</organism>
<dbReference type="PANTHER" id="PTHR36933:SF1">
    <property type="entry name" value="SLL0788 PROTEIN"/>
    <property type="match status" value="1"/>
</dbReference>
<evidence type="ECO:0000313" key="4">
    <source>
        <dbReference type="Proteomes" id="UP001364211"/>
    </source>
</evidence>
<comment type="caution">
    <text evidence="3">The sequence shown here is derived from an EMBL/GenBank/DDBJ whole genome shotgun (WGS) entry which is preliminary data.</text>
</comment>
<accession>A0ABU8T2D8</accession>
<evidence type="ECO:0000313" key="3">
    <source>
        <dbReference type="EMBL" id="MEJ8278116.1"/>
    </source>
</evidence>
<protein>
    <submittedName>
        <fullName evidence="3">DUF305 domain-containing protein</fullName>
    </submittedName>
</protein>
<dbReference type="Gene3D" id="1.20.1260.10">
    <property type="match status" value="1"/>
</dbReference>
<dbReference type="RefSeq" id="WP_340286241.1">
    <property type="nucleotide sequence ID" value="NZ_JBBJUP010000003.1"/>
</dbReference>
<evidence type="ECO:0000256" key="1">
    <source>
        <dbReference type="SAM" id="SignalP"/>
    </source>
</evidence>
<proteinExistence type="predicted"/>
<dbReference type="Proteomes" id="UP001364211">
    <property type="component" value="Unassembled WGS sequence"/>
</dbReference>
<evidence type="ECO:0000259" key="2">
    <source>
        <dbReference type="Pfam" id="PF03713"/>
    </source>
</evidence>
<dbReference type="InterPro" id="IPR005183">
    <property type="entry name" value="DUF305_CopM-like"/>
</dbReference>
<dbReference type="EMBL" id="JBBJUP010000003">
    <property type="protein sequence ID" value="MEJ8278116.1"/>
    <property type="molecule type" value="Genomic_DNA"/>
</dbReference>
<gene>
    <name evidence="3" type="ORF">WJX68_04150</name>
</gene>
<dbReference type="Pfam" id="PF03713">
    <property type="entry name" value="DUF305"/>
    <property type="match status" value="1"/>
</dbReference>
<feature type="signal peptide" evidence="1">
    <location>
        <begin position="1"/>
        <end position="20"/>
    </location>
</feature>
<sequence>MNRTTVAAAATALTAALVLAGCAGTTGTATGTTAVPAAPTAGAAAHTEADVVFAQGMIPHHRQAVSMAQLADGRAGDEVRALAGRIESAQGPEIAQLQGMLAAWGAPETAAGDHAAHGPMAGMAGMAGDREMAALGRASGPAFDRMFLQLMIAHHEGAVAMAGDELGAGADPGARALAQRIVDAQRAEIAEMRALLG</sequence>
<reference evidence="3 4" key="1">
    <citation type="submission" date="2024-03" db="EMBL/GenBank/DDBJ databases">
        <title>Draft genome sequence of Pseudonocardia sp. DW16-2.</title>
        <authorList>
            <person name="Duangmal K."/>
        </authorList>
    </citation>
    <scope>NUCLEOTIDE SEQUENCE [LARGE SCALE GENOMIC DNA]</scope>
    <source>
        <strain evidence="3 4">DW16-2</strain>
    </source>
</reference>
<keyword evidence="4" id="KW-1185">Reference proteome</keyword>